<evidence type="ECO:0000256" key="8">
    <source>
        <dbReference type="ARBA" id="ARBA00022842"/>
    </source>
</evidence>
<comment type="caution">
    <text evidence="11">The sequence shown here is derived from an EMBL/GenBank/DDBJ whole genome shotgun (WGS) entry which is preliminary data.</text>
</comment>
<keyword evidence="5" id="KW-0479">Metal-binding</keyword>
<evidence type="ECO:0000256" key="3">
    <source>
        <dbReference type="ARBA" id="ARBA00022679"/>
    </source>
</evidence>
<dbReference type="SUPFAM" id="SSF81301">
    <property type="entry name" value="Nucleotidyltransferase"/>
    <property type="match status" value="1"/>
</dbReference>
<comment type="cofactor">
    <cofactor evidence="1">
        <name>Mg(2+)</name>
        <dbReference type="ChEBI" id="CHEBI:18420"/>
    </cofactor>
</comment>
<organism evidence="11 12">
    <name type="scientific">Geofilum rubicundum JCM 15548</name>
    <dbReference type="NCBI Taxonomy" id="1236989"/>
    <lineage>
        <taxon>Bacteria</taxon>
        <taxon>Pseudomonadati</taxon>
        <taxon>Bacteroidota</taxon>
        <taxon>Bacteroidia</taxon>
        <taxon>Marinilabiliales</taxon>
        <taxon>Marinilabiliaceae</taxon>
        <taxon>Geofilum</taxon>
    </lineage>
</organism>
<keyword evidence="4" id="KW-0548">Nucleotidyltransferase</keyword>
<name>A0A0E9LW05_9BACT</name>
<dbReference type="CDD" id="cd05403">
    <property type="entry name" value="NT_KNTase_like"/>
    <property type="match status" value="1"/>
</dbReference>
<feature type="domain" description="Polymerase nucleotidyl transferase" evidence="10">
    <location>
        <begin position="27"/>
        <end position="103"/>
    </location>
</feature>
<dbReference type="InterPro" id="IPR043519">
    <property type="entry name" value="NT_sf"/>
</dbReference>
<dbReference type="Gene3D" id="3.30.460.10">
    <property type="entry name" value="Beta Polymerase, domain 2"/>
    <property type="match status" value="1"/>
</dbReference>
<keyword evidence="2" id="KW-1277">Toxin-antitoxin system</keyword>
<sequence>MCKGGFMTTKEFILSAIKAKEGEISSYGIKAIGLFGSYVRDEQSEISDIDILIDFEPDKENFDNYMAVYDLIENLFKDQRVEIVTKNGLSPYIGPRILNEVQYV</sequence>
<dbReference type="STRING" id="1236989.JCM15548_11490"/>
<evidence type="ECO:0000256" key="4">
    <source>
        <dbReference type="ARBA" id="ARBA00022695"/>
    </source>
</evidence>
<evidence type="ECO:0000256" key="6">
    <source>
        <dbReference type="ARBA" id="ARBA00022741"/>
    </source>
</evidence>
<dbReference type="PANTHER" id="PTHR33571">
    <property type="entry name" value="SSL8005 PROTEIN"/>
    <property type="match status" value="1"/>
</dbReference>
<dbReference type="GO" id="GO:0046872">
    <property type="term" value="F:metal ion binding"/>
    <property type="evidence" value="ECO:0007669"/>
    <property type="project" value="UniProtKB-KW"/>
</dbReference>
<evidence type="ECO:0000256" key="7">
    <source>
        <dbReference type="ARBA" id="ARBA00022840"/>
    </source>
</evidence>
<dbReference type="InterPro" id="IPR052038">
    <property type="entry name" value="Type-VII_TA_antitoxin"/>
</dbReference>
<dbReference type="GO" id="GO:0016779">
    <property type="term" value="F:nucleotidyltransferase activity"/>
    <property type="evidence" value="ECO:0007669"/>
    <property type="project" value="UniProtKB-KW"/>
</dbReference>
<reference evidence="11 12" key="1">
    <citation type="journal article" date="2015" name="Microbes Environ.">
        <title>Distribution and evolution of nitrogen fixation genes in the phylum bacteroidetes.</title>
        <authorList>
            <person name="Inoue J."/>
            <person name="Oshima K."/>
            <person name="Suda W."/>
            <person name="Sakamoto M."/>
            <person name="Iino T."/>
            <person name="Noda S."/>
            <person name="Hongoh Y."/>
            <person name="Hattori M."/>
            <person name="Ohkuma M."/>
        </authorList>
    </citation>
    <scope>NUCLEOTIDE SEQUENCE [LARGE SCALE GENOMIC DNA]</scope>
    <source>
        <strain evidence="11">JCM 15548</strain>
    </source>
</reference>
<dbReference type="AlphaFoldDB" id="A0A0E9LW05"/>
<keyword evidence="3 11" id="KW-0808">Transferase</keyword>
<dbReference type="PANTHER" id="PTHR33571:SF14">
    <property type="entry name" value="PROTEIN ADENYLYLTRANSFERASE MJ0435-RELATED"/>
    <property type="match status" value="1"/>
</dbReference>
<dbReference type="Proteomes" id="UP000032900">
    <property type="component" value="Unassembled WGS sequence"/>
</dbReference>
<evidence type="ECO:0000256" key="9">
    <source>
        <dbReference type="ARBA" id="ARBA00038276"/>
    </source>
</evidence>
<dbReference type="GO" id="GO:0005524">
    <property type="term" value="F:ATP binding"/>
    <property type="evidence" value="ECO:0007669"/>
    <property type="project" value="UniProtKB-KW"/>
</dbReference>
<evidence type="ECO:0000256" key="2">
    <source>
        <dbReference type="ARBA" id="ARBA00022649"/>
    </source>
</evidence>
<proteinExistence type="inferred from homology"/>
<comment type="similarity">
    <text evidence="9">Belongs to the MntA antitoxin family.</text>
</comment>
<keyword evidence="6" id="KW-0547">Nucleotide-binding</keyword>
<dbReference type="Pfam" id="PF01909">
    <property type="entry name" value="NTP_transf_2"/>
    <property type="match status" value="1"/>
</dbReference>
<keyword evidence="8" id="KW-0460">Magnesium</keyword>
<evidence type="ECO:0000313" key="11">
    <source>
        <dbReference type="EMBL" id="GAO29316.1"/>
    </source>
</evidence>
<accession>A0A0E9LW05</accession>
<evidence type="ECO:0000259" key="10">
    <source>
        <dbReference type="Pfam" id="PF01909"/>
    </source>
</evidence>
<protein>
    <submittedName>
        <fullName evidence="11">Nucleotidyltransferase family protein</fullName>
    </submittedName>
</protein>
<keyword evidence="7" id="KW-0067">ATP-binding</keyword>
<evidence type="ECO:0000256" key="1">
    <source>
        <dbReference type="ARBA" id="ARBA00001946"/>
    </source>
</evidence>
<dbReference type="InterPro" id="IPR002934">
    <property type="entry name" value="Polymerase_NTP_transf_dom"/>
</dbReference>
<keyword evidence="12" id="KW-1185">Reference proteome</keyword>
<evidence type="ECO:0000313" key="12">
    <source>
        <dbReference type="Proteomes" id="UP000032900"/>
    </source>
</evidence>
<evidence type="ECO:0000256" key="5">
    <source>
        <dbReference type="ARBA" id="ARBA00022723"/>
    </source>
</evidence>
<gene>
    <name evidence="11" type="ORF">JCM15548_11490</name>
</gene>
<dbReference type="EMBL" id="BAZW01000008">
    <property type="protein sequence ID" value="GAO29316.1"/>
    <property type="molecule type" value="Genomic_DNA"/>
</dbReference>